<reference evidence="3 4" key="1">
    <citation type="submission" date="2019-03" db="EMBL/GenBank/DDBJ databases">
        <title>Cohnella endophytica sp. nov., a novel endophytic bacterium isolated from bark of Sonneratia apetala.</title>
        <authorList>
            <person name="Tuo L."/>
        </authorList>
    </citation>
    <scope>NUCLEOTIDE SEQUENCE [LARGE SCALE GENOMIC DNA]</scope>
    <source>
        <strain evidence="3 4">CCTCC AB 208254</strain>
    </source>
</reference>
<dbReference type="EMBL" id="SOMN01000022">
    <property type="protein sequence ID" value="TFE24838.1"/>
    <property type="molecule type" value="Genomic_DNA"/>
</dbReference>
<evidence type="ECO:0000256" key="1">
    <source>
        <dbReference type="PROSITE-ProRule" id="PRU00278"/>
    </source>
</evidence>
<gene>
    <name evidence="3" type="ORF">E2980_14925</name>
</gene>
<dbReference type="PANTHER" id="PTHR47245:SF2">
    <property type="entry name" value="PEPTIDYL-PROLYL CIS-TRANS ISOMERASE HP_0175-RELATED"/>
    <property type="match status" value="1"/>
</dbReference>
<keyword evidence="1" id="KW-0413">Isomerase</keyword>
<proteinExistence type="predicted"/>
<organism evidence="3 4">
    <name type="scientific">Cohnella luojiensis</name>
    <dbReference type="NCBI Taxonomy" id="652876"/>
    <lineage>
        <taxon>Bacteria</taxon>
        <taxon>Bacillati</taxon>
        <taxon>Bacillota</taxon>
        <taxon>Bacilli</taxon>
        <taxon>Bacillales</taxon>
        <taxon>Paenibacillaceae</taxon>
        <taxon>Cohnella</taxon>
    </lineage>
</organism>
<dbReference type="OrthoDB" id="14196at2"/>
<dbReference type="InterPro" id="IPR046357">
    <property type="entry name" value="PPIase_dom_sf"/>
</dbReference>
<evidence type="ECO:0000313" key="3">
    <source>
        <dbReference type="EMBL" id="TFE24838.1"/>
    </source>
</evidence>
<dbReference type="AlphaFoldDB" id="A0A4Y8LTV4"/>
<dbReference type="SUPFAM" id="SSF54534">
    <property type="entry name" value="FKBP-like"/>
    <property type="match status" value="1"/>
</dbReference>
<feature type="domain" description="PpiC" evidence="2">
    <location>
        <begin position="20"/>
        <end position="110"/>
    </location>
</feature>
<keyword evidence="1" id="KW-0697">Rotamase</keyword>
<dbReference type="Pfam" id="PF13145">
    <property type="entry name" value="Rotamase_2"/>
    <property type="match status" value="1"/>
</dbReference>
<dbReference type="InterPro" id="IPR000297">
    <property type="entry name" value="PPIase_PpiC"/>
</dbReference>
<keyword evidence="4" id="KW-1185">Reference proteome</keyword>
<sequence length="160" mass="17461">MTDVDIQKYYDDNLESLKTPEKVKVAHILVATKAEADAILTELKSGADFSVKAKEKSTDAATKDNGGELDYFAKADVEEVISNAVFALKAGELSGVIEATDGFHIYKLSERQAAVTPTLDEKKEEIRETLTTEQISELSTEWMTNEKAGAEIENSLAATN</sequence>
<evidence type="ECO:0000313" key="4">
    <source>
        <dbReference type="Proteomes" id="UP000297900"/>
    </source>
</evidence>
<dbReference type="GO" id="GO:0003755">
    <property type="term" value="F:peptidyl-prolyl cis-trans isomerase activity"/>
    <property type="evidence" value="ECO:0007669"/>
    <property type="project" value="UniProtKB-KW"/>
</dbReference>
<evidence type="ECO:0000259" key="2">
    <source>
        <dbReference type="PROSITE" id="PS50198"/>
    </source>
</evidence>
<dbReference type="Gene3D" id="3.10.50.40">
    <property type="match status" value="1"/>
</dbReference>
<dbReference type="PANTHER" id="PTHR47245">
    <property type="entry name" value="PEPTIDYLPROLYL ISOMERASE"/>
    <property type="match status" value="1"/>
</dbReference>
<dbReference type="PROSITE" id="PS50198">
    <property type="entry name" value="PPIC_PPIASE_2"/>
    <property type="match status" value="1"/>
</dbReference>
<protein>
    <recommendedName>
        <fullName evidence="2">PpiC domain-containing protein</fullName>
    </recommendedName>
</protein>
<dbReference type="RefSeq" id="WP_135152996.1">
    <property type="nucleotide sequence ID" value="NZ_SOMN01000022.1"/>
</dbReference>
<accession>A0A4Y8LTV4</accession>
<dbReference type="InterPro" id="IPR050245">
    <property type="entry name" value="PrsA_foldase"/>
</dbReference>
<dbReference type="Proteomes" id="UP000297900">
    <property type="component" value="Unassembled WGS sequence"/>
</dbReference>
<comment type="caution">
    <text evidence="3">The sequence shown here is derived from an EMBL/GenBank/DDBJ whole genome shotgun (WGS) entry which is preliminary data.</text>
</comment>
<name>A0A4Y8LTV4_9BACL</name>